<feature type="region of interest" description="Disordered" evidence="1">
    <location>
        <begin position="88"/>
        <end position="111"/>
    </location>
</feature>
<feature type="compositionally biased region" description="Basic and acidic residues" evidence="1">
    <location>
        <begin position="94"/>
        <end position="111"/>
    </location>
</feature>
<evidence type="ECO:0000256" key="1">
    <source>
        <dbReference type="SAM" id="MobiDB-lite"/>
    </source>
</evidence>
<sequence length="208" mass="23160">MKHCTQGVGCPQKQWKVGLYRCMQDESTLRKGVDWAQKEWKIGLYRCMQDESTVHNAWDCPQSSGRQSRGNQIRSSFWNWEEAEDGLEEEAEVEERGRRGNAADEQGETRRKGAASRKLCVGMRWCRVGGKLGVRRCQPRVCLSGRRAGGGLGHNATMIAAACRPIPARLPATPGTPWPATPALASLCMHRTPDSGCLEGECRGWSWT</sequence>
<comment type="caution">
    <text evidence="2">The sequence shown here is derived from an EMBL/GenBank/DDBJ whole genome shotgun (WGS) entry which is preliminary data.</text>
</comment>
<evidence type="ECO:0000313" key="3">
    <source>
        <dbReference type="Proteomes" id="UP001066276"/>
    </source>
</evidence>
<organism evidence="2 3">
    <name type="scientific">Pleurodeles waltl</name>
    <name type="common">Iberian ribbed newt</name>
    <dbReference type="NCBI Taxonomy" id="8319"/>
    <lineage>
        <taxon>Eukaryota</taxon>
        <taxon>Metazoa</taxon>
        <taxon>Chordata</taxon>
        <taxon>Craniata</taxon>
        <taxon>Vertebrata</taxon>
        <taxon>Euteleostomi</taxon>
        <taxon>Amphibia</taxon>
        <taxon>Batrachia</taxon>
        <taxon>Caudata</taxon>
        <taxon>Salamandroidea</taxon>
        <taxon>Salamandridae</taxon>
        <taxon>Pleurodelinae</taxon>
        <taxon>Pleurodeles</taxon>
    </lineage>
</organism>
<reference evidence="2" key="1">
    <citation type="journal article" date="2022" name="bioRxiv">
        <title>Sequencing and chromosome-scale assembly of the giantPleurodeles waltlgenome.</title>
        <authorList>
            <person name="Brown T."/>
            <person name="Elewa A."/>
            <person name="Iarovenko S."/>
            <person name="Subramanian E."/>
            <person name="Araus A.J."/>
            <person name="Petzold A."/>
            <person name="Susuki M."/>
            <person name="Suzuki K.-i.T."/>
            <person name="Hayashi T."/>
            <person name="Toyoda A."/>
            <person name="Oliveira C."/>
            <person name="Osipova E."/>
            <person name="Leigh N.D."/>
            <person name="Simon A."/>
            <person name="Yun M.H."/>
        </authorList>
    </citation>
    <scope>NUCLEOTIDE SEQUENCE</scope>
    <source>
        <strain evidence="2">20211129_DDA</strain>
        <tissue evidence="2">Liver</tissue>
    </source>
</reference>
<proteinExistence type="predicted"/>
<dbReference type="Proteomes" id="UP001066276">
    <property type="component" value="Chromosome 4_2"/>
</dbReference>
<dbReference type="EMBL" id="JANPWB010000008">
    <property type="protein sequence ID" value="KAJ1166327.1"/>
    <property type="molecule type" value="Genomic_DNA"/>
</dbReference>
<accession>A0AAV7SQB9</accession>
<dbReference type="AlphaFoldDB" id="A0AAV7SQB9"/>
<evidence type="ECO:0000313" key="2">
    <source>
        <dbReference type="EMBL" id="KAJ1166327.1"/>
    </source>
</evidence>
<keyword evidence="3" id="KW-1185">Reference proteome</keyword>
<gene>
    <name evidence="2" type="ORF">NDU88_006732</name>
</gene>
<name>A0AAV7SQB9_PLEWA</name>
<protein>
    <submittedName>
        <fullName evidence="2">Uncharacterized protein</fullName>
    </submittedName>
</protein>